<dbReference type="Pfam" id="PF22725">
    <property type="entry name" value="GFO_IDH_MocA_C3"/>
    <property type="match status" value="1"/>
</dbReference>
<dbReference type="Proteomes" id="UP001156691">
    <property type="component" value="Unassembled WGS sequence"/>
</dbReference>
<comment type="similarity">
    <text evidence="1">Belongs to the Gfo/Idh/MocA family.</text>
</comment>
<dbReference type="Gene3D" id="3.40.50.720">
    <property type="entry name" value="NAD(P)-binding Rossmann-like Domain"/>
    <property type="match status" value="1"/>
</dbReference>
<dbReference type="InterPro" id="IPR055170">
    <property type="entry name" value="GFO_IDH_MocA-like_dom"/>
</dbReference>
<dbReference type="SUPFAM" id="SSF51735">
    <property type="entry name" value="NAD(P)-binding Rossmann-fold domains"/>
    <property type="match status" value="1"/>
</dbReference>
<evidence type="ECO:0000259" key="3">
    <source>
        <dbReference type="Pfam" id="PF01408"/>
    </source>
</evidence>
<evidence type="ECO:0000256" key="2">
    <source>
        <dbReference type="ARBA" id="ARBA00023002"/>
    </source>
</evidence>
<evidence type="ECO:0000313" key="5">
    <source>
        <dbReference type="EMBL" id="GLQ56312.1"/>
    </source>
</evidence>
<dbReference type="SUPFAM" id="SSF55347">
    <property type="entry name" value="Glyceraldehyde-3-phosphate dehydrogenase-like, C-terminal domain"/>
    <property type="match status" value="1"/>
</dbReference>
<evidence type="ECO:0000313" key="6">
    <source>
        <dbReference type="Proteomes" id="UP001156691"/>
    </source>
</evidence>
<keyword evidence="6" id="KW-1185">Reference proteome</keyword>
<proteinExistence type="inferred from homology"/>
<dbReference type="Pfam" id="PF01408">
    <property type="entry name" value="GFO_IDH_MocA"/>
    <property type="match status" value="1"/>
</dbReference>
<evidence type="ECO:0000259" key="4">
    <source>
        <dbReference type="Pfam" id="PF22725"/>
    </source>
</evidence>
<name>A0ABQ5W8A3_9HYPH</name>
<gene>
    <name evidence="5" type="primary">idhA2</name>
    <name evidence="5" type="ORF">GCM10010862_35710</name>
</gene>
<reference evidence="6" key="1">
    <citation type="journal article" date="2019" name="Int. J. Syst. Evol. Microbiol.">
        <title>The Global Catalogue of Microorganisms (GCM) 10K type strain sequencing project: providing services to taxonomists for standard genome sequencing and annotation.</title>
        <authorList>
            <consortium name="The Broad Institute Genomics Platform"/>
            <consortium name="The Broad Institute Genome Sequencing Center for Infectious Disease"/>
            <person name="Wu L."/>
            <person name="Ma J."/>
        </authorList>
    </citation>
    <scope>NUCLEOTIDE SEQUENCE [LARGE SCALE GENOMIC DNA]</scope>
    <source>
        <strain evidence="6">NBRC 112416</strain>
    </source>
</reference>
<dbReference type="PANTHER" id="PTHR42840:SF3">
    <property type="entry name" value="BINDING ROSSMANN FOLD OXIDOREDUCTASE, PUTATIVE (AFU_ORTHOLOGUE AFUA_2G10240)-RELATED"/>
    <property type="match status" value="1"/>
</dbReference>
<organism evidence="5 6">
    <name type="scientific">Devosia nitrariae</name>
    <dbReference type="NCBI Taxonomy" id="2071872"/>
    <lineage>
        <taxon>Bacteria</taxon>
        <taxon>Pseudomonadati</taxon>
        <taxon>Pseudomonadota</taxon>
        <taxon>Alphaproteobacteria</taxon>
        <taxon>Hyphomicrobiales</taxon>
        <taxon>Devosiaceae</taxon>
        <taxon>Devosia</taxon>
    </lineage>
</organism>
<dbReference type="EMBL" id="BSNS01000020">
    <property type="protein sequence ID" value="GLQ56312.1"/>
    <property type="molecule type" value="Genomic_DNA"/>
</dbReference>
<comment type="caution">
    <text evidence="5">The sequence shown here is derived from an EMBL/GenBank/DDBJ whole genome shotgun (WGS) entry which is preliminary data.</text>
</comment>
<sequence>MTVRFGLLGAGRIGKVHARAVSGNPKAKLVAVADAFEQAANDISTAYGCEVRTIDEILAANDIDAVVICTPTDTHADLIEAFARAGKAIFCEKPIDLDVARVKACLETVAETNATLMVGFNRRFDPHFMAVRAAIDAGDIGDVEMVTIVSRDPGPPPVDYIKRSGGIFRDMTIHDFDMARFLLGEDIETVTAHASVLVDQAIGDAGDYDSASVILTTASGRHATISNSRRATYGYDQRIEVHGSKGSAAAENQRPVSIEIATAKGYTRPPLHDFFMTRYTEAYANEIRTFIEAVESKSKPSPSGQDGLIALALAEAALKSVAEGRAVKVSQIVG</sequence>
<evidence type="ECO:0000256" key="1">
    <source>
        <dbReference type="ARBA" id="ARBA00010928"/>
    </source>
</evidence>
<feature type="domain" description="Gfo/Idh/MocA-like oxidoreductase N-terminal" evidence="3">
    <location>
        <begin position="3"/>
        <end position="120"/>
    </location>
</feature>
<accession>A0ABQ5W8A3</accession>
<dbReference type="PANTHER" id="PTHR42840">
    <property type="entry name" value="NAD(P)-BINDING ROSSMANN-FOLD SUPERFAMILY PROTEIN-RELATED"/>
    <property type="match status" value="1"/>
</dbReference>
<dbReference type="InterPro" id="IPR036291">
    <property type="entry name" value="NAD(P)-bd_dom_sf"/>
</dbReference>
<protein>
    <submittedName>
        <fullName evidence="5">Inositol 2-dehydrogenase</fullName>
    </submittedName>
</protein>
<dbReference type="RefSeq" id="WP_284341729.1">
    <property type="nucleotide sequence ID" value="NZ_BSNS01000020.1"/>
</dbReference>
<dbReference type="NCBIfam" id="TIGR04380">
    <property type="entry name" value="myo_inos_iolG"/>
    <property type="match status" value="1"/>
</dbReference>
<feature type="domain" description="GFO/IDH/MocA-like oxidoreductase" evidence="4">
    <location>
        <begin position="128"/>
        <end position="248"/>
    </location>
</feature>
<dbReference type="InterPro" id="IPR000683">
    <property type="entry name" value="Gfo/Idh/MocA-like_OxRdtase_N"/>
</dbReference>
<dbReference type="InterPro" id="IPR030827">
    <property type="entry name" value="Myo_inos_IolG"/>
</dbReference>
<dbReference type="Gene3D" id="3.30.360.10">
    <property type="entry name" value="Dihydrodipicolinate Reductase, domain 2"/>
    <property type="match status" value="1"/>
</dbReference>
<keyword evidence="2" id="KW-0560">Oxidoreductase</keyword>